<sequence>MTRINLLYGTVYGSAQSVAEELADTLSSKGGDIKLWQPAELDGFVPAQDELLLVVTSTTGQGDLPDDIAPWYFAIKDSAPYLPELRYAVVGLGDSSYDNFCGAGRQVDELFQELGAKPIAPLLAIDAMETMEPEADAVKWVDSWYPLKD</sequence>
<dbReference type="RefSeq" id="WP_249247764.1">
    <property type="nucleotide sequence ID" value="NZ_JAKIKT010000001.1"/>
</dbReference>
<keyword evidence="7" id="KW-1185">Reference proteome</keyword>
<evidence type="ECO:0000259" key="5">
    <source>
        <dbReference type="PROSITE" id="PS50902"/>
    </source>
</evidence>
<evidence type="ECO:0000256" key="2">
    <source>
        <dbReference type="ARBA" id="ARBA00022630"/>
    </source>
</evidence>
<gene>
    <name evidence="6" type="ORF">L2725_04095</name>
</gene>
<dbReference type="Pfam" id="PF00258">
    <property type="entry name" value="Flavodoxin_1"/>
    <property type="match status" value="1"/>
</dbReference>
<keyword evidence="2" id="KW-0285">Flavoprotein</keyword>
<accession>A0ABT0N463</accession>
<dbReference type="PROSITE" id="PS50902">
    <property type="entry name" value="FLAVODOXIN_LIKE"/>
    <property type="match status" value="1"/>
</dbReference>
<evidence type="ECO:0000256" key="3">
    <source>
        <dbReference type="ARBA" id="ARBA00022643"/>
    </source>
</evidence>
<dbReference type="PANTHER" id="PTHR19384">
    <property type="entry name" value="NITRIC OXIDE SYNTHASE-RELATED"/>
    <property type="match status" value="1"/>
</dbReference>
<dbReference type="SUPFAM" id="SSF52218">
    <property type="entry name" value="Flavoproteins"/>
    <property type="match status" value="1"/>
</dbReference>
<dbReference type="Gene3D" id="3.40.50.360">
    <property type="match status" value="1"/>
</dbReference>
<dbReference type="EMBL" id="JAKIKT010000001">
    <property type="protein sequence ID" value="MCL2912965.1"/>
    <property type="molecule type" value="Genomic_DNA"/>
</dbReference>
<keyword evidence="4" id="KW-0249">Electron transport</keyword>
<dbReference type="NCBIfam" id="NF005989">
    <property type="entry name" value="PRK08105.1"/>
    <property type="match status" value="1"/>
</dbReference>
<comment type="caution">
    <text evidence="6">The sequence shown here is derived from an EMBL/GenBank/DDBJ whole genome shotgun (WGS) entry which is preliminary data.</text>
</comment>
<evidence type="ECO:0000313" key="6">
    <source>
        <dbReference type="EMBL" id="MCL2912965.1"/>
    </source>
</evidence>
<organism evidence="6 7">
    <name type="scientific">Shewanella corallii</name>
    <dbReference type="NCBI Taxonomy" id="560080"/>
    <lineage>
        <taxon>Bacteria</taxon>
        <taxon>Pseudomonadati</taxon>
        <taxon>Pseudomonadota</taxon>
        <taxon>Gammaproteobacteria</taxon>
        <taxon>Alteromonadales</taxon>
        <taxon>Shewanellaceae</taxon>
        <taxon>Shewanella</taxon>
    </lineage>
</organism>
<keyword evidence="4" id="KW-0813">Transport</keyword>
<feature type="domain" description="Flavodoxin-like" evidence="5">
    <location>
        <begin position="4"/>
        <end position="145"/>
    </location>
</feature>
<protein>
    <submittedName>
        <fullName evidence="6">Flavodoxin</fullName>
    </submittedName>
</protein>
<dbReference type="InterPro" id="IPR008254">
    <property type="entry name" value="Flavodoxin/NO_synth"/>
</dbReference>
<evidence type="ECO:0000313" key="7">
    <source>
        <dbReference type="Proteomes" id="UP001202831"/>
    </source>
</evidence>
<dbReference type="InterPro" id="IPR029039">
    <property type="entry name" value="Flavoprotein-like_sf"/>
</dbReference>
<comment type="cofactor">
    <cofactor evidence="1">
        <name>FMN</name>
        <dbReference type="ChEBI" id="CHEBI:58210"/>
    </cofactor>
</comment>
<dbReference type="Proteomes" id="UP001202831">
    <property type="component" value="Unassembled WGS sequence"/>
</dbReference>
<dbReference type="InterPro" id="IPR001094">
    <property type="entry name" value="Flavdoxin-like"/>
</dbReference>
<evidence type="ECO:0000256" key="4">
    <source>
        <dbReference type="ARBA" id="ARBA00022982"/>
    </source>
</evidence>
<dbReference type="PRINTS" id="PR00369">
    <property type="entry name" value="FLAVODOXIN"/>
</dbReference>
<evidence type="ECO:0000256" key="1">
    <source>
        <dbReference type="ARBA" id="ARBA00001917"/>
    </source>
</evidence>
<keyword evidence="3" id="KW-0288">FMN</keyword>
<dbReference type="PANTHER" id="PTHR19384:SF128">
    <property type="entry name" value="NADPH OXIDOREDUCTASE A"/>
    <property type="match status" value="1"/>
</dbReference>
<reference evidence="6 7" key="1">
    <citation type="submission" date="2022-01" db="EMBL/GenBank/DDBJ databases">
        <title>Whole genome-based taxonomy of the Shewanellaceae.</title>
        <authorList>
            <person name="Martin-Rodriguez A.J."/>
        </authorList>
    </citation>
    <scope>NUCLEOTIDE SEQUENCE [LARGE SCALE GENOMIC DNA]</scope>
    <source>
        <strain evidence="6 7">DSM 21332</strain>
    </source>
</reference>
<proteinExistence type="predicted"/>
<name>A0ABT0N463_9GAMM</name>